<protein>
    <submittedName>
        <fullName evidence="2">Uncharacterized protein</fullName>
    </submittedName>
</protein>
<dbReference type="AlphaFoldDB" id="A0A7S2KMK1"/>
<feature type="region of interest" description="Disordered" evidence="1">
    <location>
        <begin position="81"/>
        <end position="105"/>
    </location>
</feature>
<gene>
    <name evidence="2" type="ORF">BIGN1055_LOCUS1041</name>
</gene>
<feature type="compositionally biased region" description="Basic and acidic residues" evidence="1">
    <location>
        <begin position="90"/>
        <end position="104"/>
    </location>
</feature>
<dbReference type="Gene3D" id="3.40.50.150">
    <property type="entry name" value="Vaccinia Virus protein VP39"/>
    <property type="match status" value="1"/>
</dbReference>
<dbReference type="EMBL" id="HBHA01001646">
    <property type="protein sequence ID" value="CAD9580375.1"/>
    <property type="molecule type" value="Transcribed_RNA"/>
</dbReference>
<organism evidence="2">
    <name type="scientific">Bigelowiella natans</name>
    <name type="common">Pedinomonas minutissima</name>
    <name type="synonym">Chlorarachnion sp. (strain CCMP621)</name>
    <dbReference type="NCBI Taxonomy" id="227086"/>
    <lineage>
        <taxon>Eukaryota</taxon>
        <taxon>Sar</taxon>
        <taxon>Rhizaria</taxon>
        <taxon>Cercozoa</taxon>
        <taxon>Chlorarachniophyceae</taxon>
        <taxon>Bigelowiella</taxon>
    </lineage>
</organism>
<feature type="compositionally biased region" description="Polar residues" evidence="1">
    <location>
        <begin position="186"/>
        <end position="203"/>
    </location>
</feature>
<dbReference type="InterPro" id="IPR029063">
    <property type="entry name" value="SAM-dependent_MTases_sf"/>
</dbReference>
<name>A0A7S2KMK1_BIGNA</name>
<evidence type="ECO:0000256" key="1">
    <source>
        <dbReference type="SAM" id="MobiDB-lite"/>
    </source>
</evidence>
<feature type="region of interest" description="Disordered" evidence="1">
    <location>
        <begin position="129"/>
        <end position="156"/>
    </location>
</feature>
<proteinExistence type="predicted"/>
<evidence type="ECO:0000313" key="2">
    <source>
        <dbReference type="EMBL" id="CAD9580375.1"/>
    </source>
</evidence>
<sequence>MNVELGKADIIWLSSLMFPHPLILRICEKFDTELHQGCYVVSSRRLNTSKRLKFIKTKKVIMSWNTGHVVYCYIAMGKKDTSSCLGSSKSKKEQLSDRETERKTANITRVRGPEILDFFLLHERQGRPGRILENNNDEEKGYNPNGPTRSAISNSNEENTKNELLSLAFLDEGATDFGDGDRSNRTDQSSQTNHNETNADSPCSSLEMFADLFAADK</sequence>
<accession>A0A7S2KMK1</accession>
<reference evidence="2" key="1">
    <citation type="submission" date="2021-01" db="EMBL/GenBank/DDBJ databases">
        <authorList>
            <person name="Corre E."/>
            <person name="Pelletier E."/>
            <person name="Niang G."/>
            <person name="Scheremetjew M."/>
            <person name="Finn R."/>
            <person name="Kale V."/>
            <person name="Holt S."/>
            <person name="Cochrane G."/>
            <person name="Meng A."/>
            <person name="Brown T."/>
            <person name="Cohen L."/>
        </authorList>
    </citation>
    <scope>NUCLEOTIDE SEQUENCE</scope>
    <source>
        <strain evidence="2">CCMP1258.1</strain>
    </source>
</reference>
<feature type="compositionally biased region" description="Polar residues" evidence="1">
    <location>
        <begin position="145"/>
        <end position="156"/>
    </location>
</feature>
<feature type="region of interest" description="Disordered" evidence="1">
    <location>
        <begin position="175"/>
        <end position="203"/>
    </location>
</feature>